<reference evidence="15 16" key="1">
    <citation type="submission" date="2019-08" db="EMBL/GenBank/DDBJ databases">
        <title>Genome of Vicingus serpentipes NCIMB 15042.</title>
        <authorList>
            <person name="Bowman J.P."/>
        </authorList>
    </citation>
    <scope>NUCLEOTIDE SEQUENCE [LARGE SCALE GENOMIC DNA]</scope>
    <source>
        <strain evidence="15 16">NCIMB 15042</strain>
    </source>
</reference>
<comment type="pathway">
    <text evidence="3">Amino-acid biosynthesis; L-isoleucine biosynthesis; L-isoleucine from 2-oxobutanoate: step 4/4.</text>
</comment>
<dbReference type="CDD" id="cd01557">
    <property type="entry name" value="BCAT_beta_family"/>
    <property type="match status" value="1"/>
</dbReference>
<dbReference type="InterPro" id="IPR033939">
    <property type="entry name" value="BCAT_family"/>
</dbReference>
<dbReference type="GO" id="GO:0052655">
    <property type="term" value="F:L-valine-2-oxoglutarate transaminase activity"/>
    <property type="evidence" value="ECO:0007669"/>
    <property type="project" value="RHEA"/>
</dbReference>
<dbReference type="AlphaFoldDB" id="A0A5C6RV50"/>
<keyword evidence="8 15" id="KW-0032">Aminotransferase</keyword>
<evidence type="ECO:0000256" key="10">
    <source>
        <dbReference type="ARBA" id="ARBA00022898"/>
    </source>
</evidence>
<evidence type="ECO:0000256" key="1">
    <source>
        <dbReference type="ARBA" id="ARBA00001933"/>
    </source>
</evidence>
<dbReference type="InterPro" id="IPR043131">
    <property type="entry name" value="BCAT-like_N"/>
</dbReference>
<dbReference type="Gene3D" id="3.30.470.10">
    <property type="match status" value="1"/>
</dbReference>
<dbReference type="InterPro" id="IPR005786">
    <property type="entry name" value="B_amino_transII"/>
</dbReference>
<dbReference type="PANTHER" id="PTHR42825">
    <property type="entry name" value="AMINO ACID AMINOTRANSFERASE"/>
    <property type="match status" value="1"/>
</dbReference>
<dbReference type="PIRSF" id="PIRSF006468">
    <property type="entry name" value="BCAT1"/>
    <property type="match status" value="1"/>
</dbReference>
<organism evidence="15 16">
    <name type="scientific">Vicingus serpentipes</name>
    <dbReference type="NCBI Taxonomy" id="1926625"/>
    <lineage>
        <taxon>Bacteria</taxon>
        <taxon>Pseudomonadati</taxon>
        <taxon>Bacteroidota</taxon>
        <taxon>Flavobacteriia</taxon>
        <taxon>Flavobacteriales</taxon>
        <taxon>Vicingaceae</taxon>
        <taxon>Vicingus</taxon>
    </lineage>
</organism>
<name>A0A5C6RV50_9FLAO</name>
<dbReference type="InterPro" id="IPR036038">
    <property type="entry name" value="Aminotransferase-like"/>
</dbReference>
<evidence type="ECO:0000256" key="9">
    <source>
        <dbReference type="ARBA" id="ARBA00022679"/>
    </source>
</evidence>
<evidence type="ECO:0000256" key="12">
    <source>
        <dbReference type="ARBA" id="ARBA00048798"/>
    </source>
</evidence>
<evidence type="ECO:0000256" key="7">
    <source>
        <dbReference type="ARBA" id="ARBA00013053"/>
    </source>
</evidence>
<comment type="caution">
    <text evidence="15">The sequence shown here is derived from an EMBL/GenBank/DDBJ whole genome shotgun (WGS) entry which is preliminary data.</text>
</comment>
<dbReference type="OrthoDB" id="9804984at2"/>
<sequence length="356" mass="40046">MTEVMSKISIEKISQSKITEVDFNNIVFGKQFSDHMFVADYKDGKWSDFKILPFGKIEVSPACAALHYGQAVFEGMKAYKNEQNEVLLFRPLDNAKRLNISAKRLCMPEIPEDIFMEGLTQLIKLDSEWVPKTEGSSLYIRPYMFASEQLLGVRPADEYKFIIFTAPVNSYYAEPVNVKIETSYSRATEGGVGYAKAAGNYAAALYPAKLGQDAGYQQLIWTDSVNHEYIEESGTMNVMFHIGDKLITPNLDFKTTLAGITRNSVLTLAKDLGITVEERRVSVTEVINAAKEGVLKDVFGTGTAATIAQVASITFKDDKYVLPKIEERELSNKLAKMLQEIKHEKIEDKYSWIHKI</sequence>
<evidence type="ECO:0000313" key="15">
    <source>
        <dbReference type="EMBL" id="TXB65934.1"/>
    </source>
</evidence>
<comment type="catalytic activity">
    <reaction evidence="13">
        <text>L-leucine + 2-oxoglutarate = 4-methyl-2-oxopentanoate + L-glutamate</text>
        <dbReference type="Rhea" id="RHEA:18321"/>
        <dbReference type="ChEBI" id="CHEBI:16810"/>
        <dbReference type="ChEBI" id="CHEBI:17865"/>
        <dbReference type="ChEBI" id="CHEBI:29985"/>
        <dbReference type="ChEBI" id="CHEBI:57427"/>
        <dbReference type="EC" id="2.6.1.42"/>
    </reaction>
</comment>
<dbReference type="EC" id="2.6.1.42" evidence="7"/>
<dbReference type="UniPathway" id="UPA00049">
    <property type="reaction ID" value="UER00062"/>
</dbReference>
<dbReference type="InterPro" id="IPR001544">
    <property type="entry name" value="Aminotrans_IV"/>
</dbReference>
<dbReference type="UniPathway" id="UPA00048">
    <property type="reaction ID" value="UER00073"/>
</dbReference>
<evidence type="ECO:0000256" key="4">
    <source>
        <dbReference type="ARBA" id="ARBA00004931"/>
    </source>
</evidence>
<evidence type="ECO:0000256" key="5">
    <source>
        <dbReference type="ARBA" id="ARBA00005072"/>
    </source>
</evidence>
<evidence type="ECO:0000256" key="8">
    <source>
        <dbReference type="ARBA" id="ARBA00022576"/>
    </source>
</evidence>
<gene>
    <name evidence="15" type="ORF">FRY74_05025</name>
</gene>
<dbReference type="EMBL" id="VOOS01000002">
    <property type="protein sequence ID" value="TXB65934.1"/>
    <property type="molecule type" value="Genomic_DNA"/>
</dbReference>
<dbReference type="NCBIfam" id="NF009897">
    <property type="entry name" value="PRK13357.1"/>
    <property type="match status" value="1"/>
</dbReference>
<dbReference type="Pfam" id="PF01063">
    <property type="entry name" value="Aminotran_4"/>
    <property type="match status" value="1"/>
</dbReference>
<comment type="pathway">
    <text evidence="5">Amino-acid biosynthesis; L-leucine biosynthesis; L-leucine from 3-methyl-2-oxobutanoate: step 4/4.</text>
</comment>
<dbReference type="PANTHER" id="PTHR42825:SF7">
    <property type="entry name" value="BRANCHED-CHAIN-AMINO-ACID AMINOTRANSFERASE"/>
    <property type="match status" value="1"/>
</dbReference>
<evidence type="ECO:0000256" key="13">
    <source>
        <dbReference type="ARBA" id="ARBA00049229"/>
    </source>
</evidence>
<dbReference type="GO" id="GO:0052654">
    <property type="term" value="F:L-leucine-2-oxoglutarate transaminase activity"/>
    <property type="evidence" value="ECO:0007669"/>
    <property type="project" value="RHEA"/>
</dbReference>
<keyword evidence="9 15" id="KW-0808">Transferase</keyword>
<dbReference type="NCBIfam" id="TIGR01123">
    <property type="entry name" value="ilvE_II"/>
    <property type="match status" value="1"/>
</dbReference>
<evidence type="ECO:0000313" key="16">
    <source>
        <dbReference type="Proteomes" id="UP000321721"/>
    </source>
</evidence>
<protein>
    <recommendedName>
        <fullName evidence="7">branched-chain-amino-acid transaminase</fullName>
        <ecNumber evidence="7">2.6.1.42</ecNumber>
    </recommendedName>
</protein>
<comment type="cofactor">
    <cofactor evidence="1">
        <name>pyridoxal 5'-phosphate</name>
        <dbReference type="ChEBI" id="CHEBI:597326"/>
    </cofactor>
</comment>
<comment type="pathway">
    <text evidence="4">Amino-acid biosynthesis; L-valine biosynthesis; L-valine from pyruvate: step 4/4.</text>
</comment>
<evidence type="ECO:0000256" key="6">
    <source>
        <dbReference type="ARBA" id="ARBA00009320"/>
    </source>
</evidence>
<evidence type="ECO:0000256" key="2">
    <source>
        <dbReference type="ARBA" id="ARBA00003109"/>
    </source>
</evidence>
<dbReference type="GO" id="GO:0009099">
    <property type="term" value="P:L-valine biosynthetic process"/>
    <property type="evidence" value="ECO:0007669"/>
    <property type="project" value="UniProtKB-UniPathway"/>
</dbReference>
<dbReference type="Proteomes" id="UP000321721">
    <property type="component" value="Unassembled WGS sequence"/>
</dbReference>
<proteinExistence type="inferred from homology"/>
<comment type="similarity">
    <text evidence="6">Belongs to the class-IV pyridoxal-phosphate-dependent aminotransferase family.</text>
</comment>
<dbReference type="GO" id="GO:0009098">
    <property type="term" value="P:L-leucine biosynthetic process"/>
    <property type="evidence" value="ECO:0007669"/>
    <property type="project" value="UniProtKB-UniPathway"/>
</dbReference>
<evidence type="ECO:0000256" key="11">
    <source>
        <dbReference type="ARBA" id="ARBA00048212"/>
    </source>
</evidence>
<evidence type="ECO:0000256" key="3">
    <source>
        <dbReference type="ARBA" id="ARBA00004824"/>
    </source>
</evidence>
<dbReference type="SUPFAM" id="SSF56752">
    <property type="entry name" value="D-aminoacid aminotransferase-like PLP-dependent enzymes"/>
    <property type="match status" value="1"/>
</dbReference>
<keyword evidence="10" id="KW-0663">Pyridoxal phosphate</keyword>
<dbReference type="UniPathway" id="UPA00047">
    <property type="reaction ID" value="UER00058"/>
</dbReference>
<comment type="catalytic activity">
    <reaction evidence="11">
        <text>L-valine + 2-oxoglutarate = 3-methyl-2-oxobutanoate + L-glutamate</text>
        <dbReference type="Rhea" id="RHEA:24813"/>
        <dbReference type="ChEBI" id="CHEBI:11851"/>
        <dbReference type="ChEBI" id="CHEBI:16810"/>
        <dbReference type="ChEBI" id="CHEBI:29985"/>
        <dbReference type="ChEBI" id="CHEBI:57762"/>
        <dbReference type="EC" id="2.6.1.42"/>
    </reaction>
</comment>
<dbReference type="InterPro" id="IPR043132">
    <property type="entry name" value="BCAT-like_C"/>
</dbReference>
<comment type="function">
    <text evidence="2">Acts on leucine, isoleucine and valine.</text>
</comment>
<comment type="catalytic activity">
    <reaction evidence="12">
        <text>L-isoleucine + 2-oxoglutarate = (S)-3-methyl-2-oxopentanoate + L-glutamate</text>
        <dbReference type="Rhea" id="RHEA:24801"/>
        <dbReference type="ChEBI" id="CHEBI:16810"/>
        <dbReference type="ChEBI" id="CHEBI:29985"/>
        <dbReference type="ChEBI" id="CHEBI:35146"/>
        <dbReference type="ChEBI" id="CHEBI:58045"/>
        <dbReference type="EC" id="2.6.1.42"/>
    </reaction>
</comment>
<accession>A0A5C6RV50</accession>
<evidence type="ECO:0000256" key="14">
    <source>
        <dbReference type="PIRSR" id="PIRSR006468-1"/>
    </source>
</evidence>
<feature type="modified residue" description="N6-(pyridoxal phosphate)lysine" evidence="14">
    <location>
        <position position="196"/>
    </location>
</feature>
<keyword evidence="16" id="KW-1185">Reference proteome</keyword>
<dbReference type="Gene3D" id="3.20.10.10">
    <property type="entry name" value="D-amino Acid Aminotransferase, subunit A, domain 2"/>
    <property type="match status" value="1"/>
</dbReference>
<dbReference type="GO" id="GO:0052656">
    <property type="term" value="F:L-isoleucine-2-oxoglutarate transaminase activity"/>
    <property type="evidence" value="ECO:0007669"/>
    <property type="project" value="RHEA"/>
</dbReference>
<dbReference type="GO" id="GO:0009097">
    <property type="term" value="P:isoleucine biosynthetic process"/>
    <property type="evidence" value="ECO:0007669"/>
    <property type="project" value="UniProtKB-UniPathway"/>
</dbReference>